<accession>A0ABW1PRM8</accession>
<proteinExistence type="inferred from homology"/>
<comment type="similarity">
    <text evidence="1">Belongs to the bacterial sugar transferase family.</text>
</comment>
<comment type="caution">
    <text evidence="4">The sequence shown here is derived from an EMBL/GenBank/DDBJ whole genome shotgun (WGS) entry which is preliminary data.</text>
</comment>
<evidence type="ECO:0000259" key="3">
    <source>
        <dbReference type="Pfam" id="PF02397"/>
    </source>
</evidence>
<dbReference type="Proteomes" id="UP001596287">
    <property type="component" value="Unassembled WGS sequence"/>
</dbReference>
<evidence type="ECO:0000313" key="5">
    <source>
        <dbReference type="Proteomes" id="UP001596287"/>
    </source>
</evidence>
<dbReference type="RefSeq" id="WP_379793038.1">
    <property type="nucleotide sequence ID" value="NZ_JBHSQB010000010.1"/>
</dbReference>
<evidence type="ECO:0000256" key="2">
    <source>
        <dbReference type="SAM" id="Phobius"/>
    </source>
</evidence>
<dbReference type="PANTHER" id="PTHR30576:SF20">
    <property type="entry name" value="QUINOVOSAMINEPHOSPHOTRANSFERAE-RELATED"/>
    <property type="match status" value="1"/>
</dbReference>
<protein>
    <submittedName>
        <fullName evidence="4">Sugar transferase</fullName>
    </submittedName>
</protein>
<dbReference type="PANTHER" id="PTHR30576">
    <property type="entry name" value="COLANIC BIOSYNTHESIS UDP-GLUCOSE LIPID CARRIER TRANSFERASE"/>
    <property type="match status" value="1"/>
</dbReference>
<evidence type="ECO:0000256" key="1">
    <source>
        <dbReference type="ARBA" id="ARBA00006464"/>
    </source>
</evidence>
<dbReference type="EMBL" id="JBHSQB010000010">
    <property type="protein sequence ID" value="MFC6098055.1"/>
    <property type="molecule type" value="Genomic_DNA"/>
</dbReference>
<keyword evidence="4" id="KW-0808">Transferase</keyword>
<dbReference type="InterPro" id="IPR003362">
    <property type="entry name" value="Bact_transf"/>
</dbReference>
<organism evidence="4 5">
    <name type="scientific">Flavobacterium qiangtangense</name>
    <dbReference type="NCBI Taxonomy" id="1442595"/>
    <lineage>
        <taxon>Bacteria</taxon>
        <taxon>Pseudomonadati</taxon>
        <taxon>Bacteroidota</taxon>
        <taxon>Flavobacteriia</taxon>
        <taxon>Flavobacteriales</taxon>
        <taxon>Flavobacteriaceae</taxon>
        <taxon>Flavobacterium</taxon>
    </lineage>
</organism>
<keyword evidence="2" id="KW-0812">Transmembrane</keyword>
<feature type="domain" description="Bacterial sugar transferase" evidence="3">
    <location>
        <begin position="3"/>
        <end position="181"/>
    </location>
</feature>
<reference evidence="5" key="1">
    <citation type="journal article" date="2019" name="Int. J. Syst. Evol. Microbiol.">
        <title>The Global Catalogue of Microorganisms (GCM) 10K type strain sequencing project: providing services to taxonomists for standard genome sequencing and annotation.</title>
        <authorList>
            <consortium name="The Broad Institute Genomics Platform"/>
            <consortium name="The Broad Institute Genome Sequencing Center for Infectious Disease"/>
            <person name="Wu L."/>
            <person name="Ma J."/>
        </authorList>
    </citation>
    <scope>NUCLEOTIDE SEQUENCE [LARGE SCALE GENOMIC DNA]</scope>
    <source>
        <strain evidence="5">CCUG 49679</strain>
    </source>
</reference>
<dbReference type="GO" id="GO:0016740">
    <property type="term" value="F:transferase activity"/>
    <property type="evidence" value="ECO:0007669"/>
    <property type="project" value="UniProtKB-KW"/>
</dbReference>
<sequence>MVKRNFDFFFSLAGLIILSLPMLLILVLLMIDTSSNGFFLQYRVGQHAKLFKIYKFKTVISKTRKISTFGKLLRKYKIDELPQLFNVLIGDMSFVGPRPDLPGYYDKLHGEERNILKLKPGITSEASIKYRNEEAILKKEKQPLEYNDSVIFPDKVKMNLDYYYNRTFLGDIKIIINTFIKY</sequence>
<feature type="transmembrane region" description="Helical" evidence="2">
    <location>
        <begin position="6"/>
        <end position="31"/>
    </location>
</feature>
<keyword evidence="5" id="KW-1185">Reference proteome</keyword>
<name>A0ABW1PRM8_9FLAO</name>
<keyword evidence="2" id="KW-0472">Membrane</keyword>
<gene>
    <name evidence="4" type="ORF">ACFPVY_15475</name>
</gene>
<keyword evidence="2" id="KW-1133">Transmembrane helix</keyword>
<evidence type="ECO:0000313" key="4">
    <source>
        <dbReference type="EMBL" id="MFC6098055.1"/>
    </source>
</evidence>
<dbReference type="Pfam" id="PF02397">
    <property type="entry name" value="Bac_transf"/>
    <property type="match status" value="1"/>
</dbReference>